<dbReference type="InterPro" id="IPR001041">
    <property type="entry name" value="2Fe-2S_ferredoxin-type"/>
</dbReference>
<feature type="domain" description="2Fe-2S ferredoxin-type" evidence="8">
    <location>
        <begin position="2"/>
        <end position="105"/>
    </location>
</feature>
<dbReference type="eggNOG" id="COG0633">
    <property type="taxonomic scope" value="Bacteria"/>
</dbReference>
<dbReference type="PRINTS" id="PR00355">
    <property type="entry name" value="ADRENODOXIN"/>
</dbReference>
<evidence type="ECO:0000256" key="7">
    <source>
        <dbReference type="ARBA" id="ARBA00034078"/>
    </source>
</evidence>
<dbReference type="Pfam" id="PF00111">
    <property type="entry name" value="Fer2"/>
    <property type="match status" value="1"/>
</dbReference>
<keyword evidence="2" id="KW-0001">2Fe-2S</keyword>
<dbReference type="InterPro" id="IPR012675">
    <property type="entry name" value="Beta-grasp_dom_sf"/>
</dbReference>
<reference evidence="9 10" key="1">
    <citation type="submission" date="2007-01" db="EMBL/GenBank/DDBJ databases">
        <title>Complete sequence of Psychromonas ingrahamii 37.</title>
        <authorList>
            <consortium name="US DOE Joint Genome Institute"/>
            <person name="Copeland A."/>
            <person name="Lucas S."/>
            <person name="Lapidus A."/>
            <person name="Barry K."/>
            <person name="Detter J.C."/>
            <person name="Glavina del Rio T."/>
            <person name="Hammon N."/>
            <person name="Israni S."/>
            <person name="Dalin E."/>
            <person name="Tice H."/>
            <person name="Pitluck S."/>
            <person name="Thompson L.S."/>
            <person name="Brettin T."/>
            <person name="Bruce D."/>
            <person name="Han C."/>
            <person name="Tapia R."/>
            <person name="Schmutz J."/>
            <person name="Larimer F."/>
            <person name="Land M."/>
            <person name="Hauser L."/>
            <person name="Kyrpides N."/>
            <person name="Ivanova N."/>
            <person name="Staley J."/>
            <person name="Richardson P."/>
        </authorList>
    </citation>
    <scope>NUCLEOTIDE SEQUENCE [LARGE SCALE GENOMIC DNA]</scope>
    <source>
        <strain evidence="9 10">37</strain>
    </source>
</reference>
<dbReference type="Gene3D" id="3.10.20.30">
    <property type="match status" value="1"/>
</dbReference>
<evidence type="ECO:0000256" key="6">
    <source>
        <dbReference type="ARBA" id="ARBA00023075"/>
    </source>
</evidence>
<gene>
    <name evidence="9" type="ordered locus">Ping_3131</name>
</gene>
<evidence type="ECO:0000256" key="1">
    <source>
        <dbReference type="ARBA" id="ARBA00010914"/>
    </source>
</evidence>
<dbReference type="PANTHER" id="PTHR23426">
    <property type="entry name" value="FERREDOXIN/ADRENODOXIN"/>
    <property type="match status" value="1"/>
</dbReference>
<dbReference type="GO" id="GO:0009055">
    <property type="term" value="F:electron transfer activity"/>
    <property type="evidence" value="ECO:0007669"/>
    <property type="project" value="TreeGrafter"/>
</dbReference>
<dbReference type="EMBL" id="CP000510">
    <property type="protein sequence ID" value="ABM04825.1"/>
    <property type="molecule type" value="Genomic_DNA"/>
</dbReference>
<evidence type="ECO:0000259" key="8">
    <source>
        <dbReference type="PROSITE" id="PS51085"/>
    </source>
</evidence>
<dbReference type="KEGG" id="pin:Ping_3131"/>
<comment type="cofactor">
    <cofactor evidence="7">
        <name>[2Fe-2S] cluster</name>
        <dbReference type="ChEBI" id="CHEBI:190135"/>
    </cofactor>
</comment>
<proteinExistence type="inferred from homology"/>
<dbReference type="STRING" id="357804.Ping_3131"/>
<dbReference type="GO" id="GO:0051537">
    <property type="term" value="F:2 iron, 2 sulfur cluster binding"/>
    <property type="evidence" value="ECO:0007669"/>
    <property type="project" value="UniProtKB-KW"/>
</dbReference>
<dbReference type="InterPro" id="IPR036010">
    <property type="entry name" value="2Fe-2S_ferredoxin-like_sf"/>
</dbReference>
<keyword evidence="10" id="KW-1185">Reference proteome</keyword>
<organism evidence="9 10">
    <name type="scientific">Psychromonas ingrahamii (strain DSM 17664 / CCUG 51855 / 37)</name>
    <dbReference type="NCBI Taxonomy" id="357804"/>
    <lineage>
        <taxon>Bacteria</taxon>
        <taxon>Pseudomonadati</taxon>
        <taxon>Pseudomonadota</taxon>
        <taxon>Gammaproteobacteria</taxon>
        <taxon>Alteromonadales</taxon>
        <taxon>Psychromonadaceae</taxon>
        <taxon>Psychromonas</taxon>
    </lineage>
</organism>
<evidence type="ECO:0000256" key="4">
    <source>
        <dbReference type="ARBA" id="ARBA00023004"/>
    </source>
</evidence>
<evidence type="ECO:0000313" key="10">
    <source>
        <dbReference type="Proteomes" id="UP000000639"/>
    </source>
</evidence>
<dbReference type="RefSeq" id="WP_011771379.1">
    <property type="nucleotide sequence ID" value="NC_008709.1"/>
</dbReference>
<keyword evidence="5" id="KW-0411">Iron-sulfur</keyword>
<evidence type="ECO:0000313" key="9">
    <source>
        <dbReference type="EMBL" id="ABM04825.1"/>
    </source>
</evidence>
<evidence type="ECO:0000256" key="3">
    <source>
        <dbReference type="ARBA" id="ARBA00022723"/>
    </source>
</evidence>
<keyword evidence="6" id="KW-0830">Ubiquinone</keyword>
<dbReference type="OrthoDB" id="9799640at2"/>
<protein>
    <submittedName>
        <fullName evidence="9">Ferredoxin</fullName>
    </submittedName>
</protein>
<dbReference type="GO" id="GO:0046872">
    <property type="term" value="F:metal ion binding"/>
    <property type="evidence" value="ECO:0007669"/>
    <property type="project" value="UniProtKB-KW"/>
</dbReference>
<keyword evidence="3" id="KW-0479">Metal-binding</keyword>
<dbReference type="SUPFAM" id="SSF54292">
    <property type="entry name" value="2Fe-2S ferredoxin-like"/>
    <property type="match status" value="1"/>
</dbReference>
<dbReference type="CDD" id="cd00207">
    <property type="entry name" value="fer2"/>
    <property type="match status" value="1"/>
</dbReference>
<evidence type="ECO:0000256" key="5">
    <source>
        <dbReference type="ARBA" id="ARBA00023014"/>
    </source>
</evidence>
<dbReference type="Proteomes" id="UP000000639">
    <property type="component" value="Chromosome"/>
</dbReference>
<evidence type="ECO:0000256" key="2">
    <source>
        <dbReference type="ARBA" id="ARBA00022714"/>
    </source>
</evidence>
<dbReference type="PROSITE" id="PS51085">
    <property type="entry name" value="2FE2S_FER_2"/>
    <property type="match status" value="1"/>
</dbReference>
<name>A1SZB0_PSYIN</name>
<dbReference type="GO" id="GO:0140647">
    <property type="term" value="P:P450-containing electron transport chain"/>
    <property type="evidence" value="ECO:0007669"/>
    <property type="project" value="InterPro"/>
</dbReference>
<sequence>MPKITFIEHSGEKHEIEADTGISVMEVAINNGVPGIDADCGGACSCGTCHVMVEGSWFEKLPEIDEMEESMLGLNTMREANSRLSCQLDCTDELDGIVLQLPEFQG</sequence>
<accession>A1SZB0</accession>
<dbReference type="HOGENOM" id="CLU_082632_5_1_6"/>
<dbReference type="AlphaFoldDB" id="A1SZB0"/>
<keyword evidence="4" id="KW-0408">Iron</keyword>
<dbReference type="InterPro" id="IPR001055">
    <property type="entry name" value="Adrenodoxin-like"/>
</dbReference>
<comment type="similarity">
    <text evidence="1">Belongs to the adrenodoxin/putidaredoxin family.</text>
</comment>
<dbReference type="PANTHER" id="PTHR23426:SF65">
    <property type="entry name" value="FERREDOXIN-2, MITOCHONDRIAL"/>
    <property type="match status" value="1"/>
</dbReference>